<dbReference type="InterPro" id="IPR009057">
    <property type="entry name" value="Homeodomain-like_sf"/>
</dbReference>
<evidence type="ECO:0000313" key="4">
    <source>
        <dbReference type="EMBL" id="RIN00969.1"/>
    </source>
</evidence>
<evidence type="ECO:0000256" key="1">
    <source>
        <dbReference type="ARBA" id="ARBA00023125"/>
    </source>
</evidence>
<dbReference type="PROSITE" id="PS50977">
    <property type="entry name" value="HTH_TETR_2"/>
    <property type="match status" value="1"/>
</dbReference>
<dbReference type="PANTHER" id="PTHR43479">
    <property type="entry name" value="ACREF/ENVCD OPERON REPRESSOR-RELATED"/>
    <property type="match status" value="1"/>
</dbReference>
<keyword evidence="1 2" id="KW-0238">DNA-binding</keyword>
<keyword evidence="5" id="KW-1185">Reference proteome</keyword>
<proteinExistence type="predicted"/>
<dbReference type="Pfam" id="PF00440">
    <property type="entry name" value="TetR_N"/>
    <property type="match status" value="1"/>
</dbReference>
<dbReference type="PANTHER" id="PTHR43479:SF7">
    <property type="entry name" value="TETR-FAMILY TRANSCRIPTIONAL REGULATOR"/>
    <property type="match status" value="1"/>
</dbReference>
<dbReference type="Pfam" id="PF14278">
    <property type="entry name" value="TetR_C_8"/>
    <property type="match status" value="1"/>
</dbReference>
<dbReference type="SUPFAM" id="SSF46689">
    <property type="entry name" value="Homeodomain-like"/>
    <property type="match status" value="1"/>
</dbReference>
<dbReference type="EMBL" id="QXUF01000042">
    <property type="protein sequence ID" value="RIN00969.1"/>
    <property type="molecule type" value="Genomic_DNA"/>
</dbReference>
<feature type="DNA-binding region" description="H-T-H motif" evidence="2">
    <location>
        <begin position="26"/>
        <end position="45"/>
    </location>
</feature>
<dbReference type="Gene3D" id="1.10.357.10">
    <property type="entry name" value="Tetracycline Repressor, domain 2"/>
    <property type="match status" value="1"/>
</dbReference>
<dbReference type="Proteomes" id="UP000286317">
    <property type="component" value="Unassembled WGS sequence"/>
</dbReference>
<dbReference type="InterPro" id="IPR050624">
    <property type="entry name" value="HTH-type_Tx_Regulator"/>
</dbReference>
<dbReference type="OrthoDB" id="9810250at2"/>
<evidence type="ECO:0000259" key="3">
    <source>
        <dbReference type="PROSITE" id="PS50977"/>
    </source>
</evidence>
<protein>
    <submittedName>
        <fullName evidence="4">TetR/AcrR family transcriptional regulator</fullName>
    </submittedName>
</protein>
<accession>A0A418IFI6</accession>
<organism evidence="4 5">
    <name type="scientific">Staphylococcus shinii</name>
    <dbReference type="NCBI Taxonomy" id="2912228"/>
    <lineage>
        <taxon>Bacteria</taxon>
        <taxon>Bacillati</taxon>
        <taxon>Bacillota</taxon>
        <taxon>Bacilli</taxon>
        <taxon>Bacillales</taxon>
        <taxon>Staphylococcaceae</taxon>
        <taxon>Staphylococcus</taxon>
    </lineage>
</organism>
<name>A0A418IFI6_9STAP</name>
<evidence type="ECO:0000256" key="2">
    <source>
        <dbReference type="PROSITE-ProRule" id="PRU00335"/>
    </source>
</evidence>
<dbReference type="InterPro" id="IPR001647">
    <property type="entry name" value="HTH_TetR"/>
</dbReference>
<evidence type="ECO:0000313" key="5">
    <source>
        <dbReference type="Proteomes" id="UP000286317"/>
    </source>
</evidence>
<reference evidence="4 5" key="1">
    <citation type="journal article" date="2016" name="Front. Microbiol.">
        <title>Comprehensive Phylogenetic Analysis of Bovine Non-aureus Staphylococci Species Based on Whole-Genome Sequencing.</title>
        <authorList>
            <person name="Naushad S."/>
            <person name="Barkema H.W."/>
            <person name="Luby C."/>
            <person name="Condas L.A."/>
            <person name="Nobrega D.B."/>
            <person name="Carson D.A."/>
            <person name="De Buck J."/>
        </authorList>
    </citation>
    <scope>NUCLEOTIDE SEQUENCE [LARGE SCALE GENOMIC DNA]</scope>
    <source>
        <strain evidence="4 5">SNUC 4554</strain>
    </source>
</reference>
<feature type="domain" description="HTH tetR-type" evidence="3">
    <location>
        <begin position="3"/>
        <end position="63"/>
    </location>
</feature>
<dbReference type="RefSeq" id="WP_039069860.1">
    <property type="nucleotide sequence ID" value="NZ_CP150685.1"/>
</dbReference>
<sequence length="182" mass="21730">MRQRAKDKIIKSMIVLLEEHPFENITIKMLCAYSGINRTTFYDYFVDKYDLLSTIQMYHLQKYSKLLNSLYDSQNKEEINHYKLYKFFKSILTYIERHYGFFHAIFVSHPNRDLFSDYVTLTKETYTKIIVDYTNVKMKKQFVTYALGGQIGIVYLWIREGCPESADELAQILLANVIKLRR</sequence>
<dbReference type="InterPro" id="IPR039532">
    <property type="entry name" value="TetR_C_Firmicutes"/>
</dbReference>
<dbReference type="AlphaFoldDB" id="A0A418IFI6"/>
<gene>
    <name evidence="4" type="ORF">BU112_07305</name>
</gene>
<comment type="caution">
    <text evidence="4">The sequence shown here is derived from an EMBL/GenBank/DDBJ whole genome shotgun (WGS) entry which is preliminary data.</text>
</comment>
<dbReference type="GO" id="GO:0003677">
    <property type="term" value="F:DNA binding"/>
    <property type="evidence" value="ECO:0007669"/>
    <property type="project" value="UniProtKB-UniRule"/>
</dbReference>
<dbReference type="GeneID" id="79051729"/>